<gene>
    <name evidence="4" type="ORF">KUTeg_007843</name>
</gene>
<dbReference type="Gene3D" id="2.60.120.290">
    <property type="entry name" value="Spermadhesin, CUB domain"/>
    <property type="match status" value="2"/>
</dbReference>
<dbReference type="EMBL" id="JARBDR010000337">
    <property type="protein sequence ID" value="KAJ8315693.1"/>
    <property type="molecule type" value="Genomic_DNA"/>
</dbReference>
<protein>
    <recommendedName>
        <fullName evidence="3">CUB domain-containing protein</fullName>
    </recommendedName>
</protein>
<dbReference type="PANTHER" id="PTHR47537">
    <property type="entry name" value="CUBILIN"/>
    <property type="match status" value="1"/>
</dbReference>
<organism evidence="4 5">
    <name type="scientific">Tegillarca granosa</name>
    <name type="common">Malaysian cockle</name>
    <name type="synonym">Anadara granosa</name>
    <dbReference type="NCBI Taxonomy" id="220873"/>
    <lineage>
        <taxon>Eukaryota</taxon>
        <taxon>Metazoa</taxon>
        <taxon>Spiralia</taxon>
        <taxon>Lophotrochozoa</taxon>
        <taxon>Mollusca</taxon>
        <taxon>Bivalvia</taxon>
        <taxon>Autobranchia</taxon>
        <taxon>Pteriomorphia</taxon>
        <taxon>Arcoida</taxon>
        <taxon>Arcoidea</taxon>
        <taxon>Arcidae</taxon>
        <taxon>Tegillarca</taxon>
    </lineage>
</organism>
<dbReference type="InterPro" id="IPR053207">
    <property type="entry name" value="Non-NMDA_GluR_Accessory"/>
</dbReference>
<comment type="caution">
    <text evidence="4">The sequence shown here is derived from an EMBL/GenBank/DDBJ whole genome shotgun (WGS) entry which is preliminary data.</text>
</comment>
<dbReference type="InterPro" id="IPR000859">
    <property type="entry name" value="CUB_dom"/>
</dbReference>
<keyword evidence="5" id="KW-1185">Reference proteome</keyword>
<evidence type="ECO:0000256" key="1">
    <source>
        <dbReference type="ARBA" id="ARBA00023157"/>
    </source>
</evidence>
<evidence type="ECO:0000259" key="3">
    <source>
        <dbReference type="PROSITE" id="PS01180"/>
    </source>
</evidence>
<dbReference type="PROSITE" id="PS01180">
    <property type="entry name" value="CUB"/>
    <property type="match status" value="2"/>
</dbReference>
<feature type="domain" description="CUB" evidence="3">
    <location>
        <begin position="150"/>
        <end position="214"/>
    </location>
</feature>
<dbReference type="SMART" id="SM00042">
    <property type="entry name" value="CUB"/>
    <property type="match status" value="1"/>
</dbReference>
<keyword evidence="1" id="KW-1015">Disulfide bond</keyword>
<name>A0ABQ9FEC7_TEGGR</name>
<evidence type="ECO:0000313" key="4">
    <source>
        <dbReference type="EMBL" id="KAJ8315693.1"/>
    </source>
</evidence>
<proteinExistence type="predicted"/>
<evidence type="ECO:0000313" key="5">
    <source>
        <dbReference type="Proteomes" id="UP001217089"/>
    </source>
</evidence>
<dbReference type="SUPFAM" id="SSF49854">
    <property type="entry name" value="Spermadhesin, CUB domain"/>
    <property type="match status" value="2"/>
</dbReference>
<dbReference type="InterPro" id="IPR035914">
    <property type="entry name" value="Sperma_CUB_dom_sf"/>
</dbReference>
<dbReference type="Pfam" id="PF00431">
    <property type="entry name" value="CUB"/>
    <property type="match status" value="2"/>
</dbReference>
<reference evidence="4 5" key="1">
    <citation type="submission" date="2022-12" db="EMBL/GenBank/DDBJ databases">
        <title>Chromosome-level genome of Tegillarca granosa.</title>
        <authorList>
            <person name="Kim J."/>
        </authorList>
    </citation>
    <scope>NUCLEOTIDE SEQUENCE [LARGE SCALE GENOMIC DNA]</scope>
    <source>
        <strain evidence="4">Teg-2019</strain>
        <tissue evidence="4">Adductor muscle</tissue>
    </source>
</reference>
<accession>A0ABQ9FEC7</accession>
<feature type="domain" description="CUB" evidence="3">
    <location>
        <begin position="5"/>
        <end position="133"/>
    </location>
</feature>
<sequence>MVHACDCVVYQSYGKSQGKFHSPNFPAYYSRNIDCILFTFIADVEEIIEITFIEFDLKWEGKYTGCGDYLRLYVNLNRAEINEHNNYDFELCGNISHMNQKTYYSSGRSLVMEFHSDSSHVNHTGFLGKFKFLDSRTFKTTGRKQTGAECTYTFQSRANHSRGIFFSPKYPQNYPRHLNCEYRFYGNDREKVKVKFSNIQLYNSDKLYNGTRKH</sequence>
<dbReference type="Proteomes" id="UP001217089">
    <property type="component" value="Unassembled WGS sequence"/>
</dbReference>
<evidence type="ECO:0000256" key="2">
    <source>
        <dbReference type="PROSITE-ProRule" id="PRU00059"/>
    </source>
</evidence>
<comment type="caution">
    <text evidence="2">Lacks conserved residue(s) required for the propagation of feature annotation.</text>
</comment>
<dbReference type="PANTHER" id="PTHR47537:SF2">
    <property type="entry name" value="CUBILIN"/>
    <property type="match status" value="1"/>
</dbReference>